<dbReference type="Pfam" id="PF13310">
    <property type="entry name" value="Virulence_RhuM"/>
    <property type="match status" value="1"/>
</dbReference>
<comment type="caution">
    <text evidence="1">The sequence shown here is derived from an EMBL/GenBank/DDBJ whole genome shotgun (WGS) entry which is preliminary data.</text>
</comment>
<dbReference type="PANTHER" id="PTHR35810:SF1">
    <property type="entry name" value="CYTOPLASMIC PROTEIN"/>
    <property type="match status" value="1"/>
</dbReference>
<reference evidence="2" key="1">
    <citation type="journal article" date="2019" name="Int. J. Syst. Evol. Microbiol.">
        <title>The Global Catalogue of Microorganisms (GCM) 10K type strain sequencing project: providing services to taxonomists for standard genome sequencing and annotation.</title>
        <authorList>
            <consortium name="The Broad Institute Genomics Platform"/>
            <consortium name="The Broad Institute Genome Sequencing Center for Infectious Disease"/>
            <person name="Wu L."/>
            <person name="Ma J."/>
        </authorList>
    </citation>
    <scope>NUCLEOTIDE SEQUENCE [LARGE SCALE GENOMIC DNA]</scope>
    <source>
        <strain evidence="2">JCM 16545</strain>
    </source>
</reference>
<evidence type="ECO:0000313" key="1">
    <source>
        <dbReference type="EMBL" id="MFD2276941.1"/>
    </source>
</evidence>
<evidence type="ECO:0000313" key="2">
    <source>
        <dbReference type="Proteomes" id="UP001597297"/>
    </source>
</evidence>
<gene>
    <name evidence="1" type="ORF">ACFSQZ_10715</name>
</gene>
<accession>A0ABW5E3D3</accession>
<dbReference type="Proteomes" id="UP001597297">
    <property type="component" value="Unassembled WGS sequence"/>
</dbReference>
<dbReference type="RefSeq" id="WP_377092872.1">
    <property type="nucleotide sequence ID" value="NZ_JBHSJM010000001.1"/>
</dbReference>
<dbReference type="EMBL" id="JBHUJC010000034">
    <property type="protein sequence ID" value="MFD2276941.1"/>
    <property type="molecule type" value="Genomic_DNA"/>
</dbReference>
<protein>
    <submittedName>
        <fullName evidence="1">Virulence RhuM family protein</fullName>
    </submittedName>
</protein>
<keyword evidence="2" id="KW-1185">Reference proteome</keyword>
<dbReference type="PANTHER" id="PTHR35810">
    <property type="entry name" value="CYTOPLASMIC PROTEIN-RELATED"/>
    <property type="match status" value="1"/>
</dbReference>
<sequence length="101" mass="11675">MDETIWLTQKQLSESFDVGVPAINKHLKNIFETGELDEHSTISKLEIVRQEGNRSVRRTADFYNLDAIIPISYRVNSYQATQFRIWATKVLKEFLIKGMAA</sequence>
<name>A0ABW5E3D3_9BACT</name>
<dbReference type="InterPro" id="IPR011204">
    <property type="entry name" value="Virulence_RhuM-like"/>
</dbReference>
<proteinExistence type="predicted"/>
<organism evidence="1 2">
    <name type="scientific">Rubritalea spongiae</name>
    <dbReference type="NCBI Taxonomy" id="430797"/>
    <lineage>
        <taxon>Bacteria</taxon>
        <taxon>Pseudomonadati</taxon>
        <taxon>Verrucomicrobiota</taxon>
        <taxon>Verrucomicrobiia</taxon>
        <taxon>Verrucomicrobiales</taxon>
        <taxon>Rubritaleaceae</taxon>
        <taxon>Rubritalea</taxon>
    </lineage>
</organism>